<dbReference type="AlphaFoldDB" id="A0AAW2KYJ9"/>
<gene>
    <name evidence="10" type="ORF">Sradi_5615700</name>
</gene>
<keyword evidence="7 9" id="KW-0472">Membrane</keyword>
<evidence type="ECO:0000256" key="4">
    <source>
        <dbReference type="ARBA" id="ARBA00022692"/>
    </source>
</evidence>
<keyword evidence="5" id="KW-0256">Endoplasmic reticulum</keyword>
<dbReference type="Pfam" id="PF06417">
    <property type="entry name" value="EMC4"/>
    <property type="match status" value="1"/>
</dbReference>
<reference evidence="10" key="2">
    <citation type="journal article" date="2024" name="Plant">
        <title>Genomic evolution and insights into agronomic trait innovations of Sesamum species.</title>
        <authorList>
            <person name="Miao H."/>
            <person name="Wang L."/>
            <person name="Qu L."/>
            <person name="Liu H."/>
            <person name="Sun Y."/>
            <person name="Le M."/>
            <person name="Wang Q."/>
            <person name="Wei S."/>
            <person name="Zheng Y."/>
            <person name="Lin W."/>
            <person name="Duan Y."/>
            <person name="Cao H."/>
            <person name="Xiong S."/>
            <person name="Wang X."/>
            <person name="Wei L."/>
            <person name="Li C."/>
            <person name="Ma Q."/>
            <person name="Ju M."/>
            <person name="Zhao R."/>
            <person name="Li G."/>
            <person name="Mu C."/>
            <person name="Tian Q."/>
            <person name="Mei H."/>
            <person name="Zhang T."/>
            <person name="Gao T."/>
            <person name="Zhang H."/>
        </authorList>
    </citation>
    <scope>NUCLEOTIDE SEQUENCE</scope>
    <source>
        <strain evidence="10">G02</strain>
    </source>
</reference>
<evidence type="ECO:0000256" key="5">
    <source>
        <dbReference type="ARBA" id="ARBA00022824"/>
    </source>
</evidence>
<comment type="similarity">
    <text evidence="2">Belongs to the EMC4 family.</text>
</comment>
<evidence type="ECO:0000256" key="8">
    <source>
        <dbReference type="SAM" id="MobiDB-lite"/>
    </source>
</evidence>
<name>A0AAW2KYJ9_SESRA</name>
<dbReference type="PANTHER" id="PTHR23051:SF9">
    <property type="entry name" value="EAMA DOMAIN-CONTAINING PROTEIN"/>
    <property type="match status" value="1"/>
</dbReference>
<proteinExistence type="inferred from homology"/>
<reference evidence="10" key="1">
    <citation type="submission" date="2020-06" db="EMBL/GenBank/DDBJ databases">
        <authorList>
            <person name="Li T."/>
            <person name="Hu X."/>
            <person name="Zhang T."/>
            <person name="Song X."/>
            <person name="Zhang H."/>
            <person name="Dai N."/>
            <person name="Sheng W."/>
            <person name="Hou X."/>
            <person name="Wei L."/>
        </authorList>
    </citation>
    <scope>NUCLEOTIDE SEQUENCE</scope>
    <source>
        <strain evidence="10">G02</strain>
        <tissue evidence="10">Leaf</tissue>
    </source>
</reference>
<evidence type="ECO:0000256" key="7">
    <source>
        <dbReference type="ARBA" id="ARBA00023136"/>
    </source>
</evidence>
<evidence type="ECO:0000256" key="1">
    <source>
        <dbReference type="ARBA" id="ARBA00004477"/>
    </source>
</evidence>
<comment type="caution">
    <text evidence="10">The sequence shown here is derived from an EMBL/GenBank/DDBJ whole genome shotgun (WGS) entry which is preliminary data.</text>
</comment>
<organism evidence="10">
    <name type="scientific">Sesamum radiatum</name>
    <name type="common">Black benniseed</name>
    <dbReference type="NCBI Taxonomy" id="300843"/>
    <lineage>
        <taxon>Eukaryota</taxon>
        <taxon>Viridiplantae</taxon>
        <taxon>Streptophyta</taxon>
        <taxon>Embryophyta</taxon>
        <taxon>Tracheophyta</taxon>
        <taxon>Spermatophyta</taxon>
        <taxon>Magnoliopsida</taxon>
        <taxon>eudicotyledons</taxon>
        <taxon>Gunneridae</taxon>
        <taxon>Pentapetalae</taxon>
        <taxon>asterids</taxon>
        <taxon>lamiids</taxon>
        <taxon>Lamiales</taxon>
        <taxon>Pedaliaceae</taxon>
        <taxon>Sesamum</taxon>
    </lineage>
</organism>
<keyword evidence="6 9" id="KW-1133">Transmembrane helix</keyword>
<feature type="region of interest" description="Disordered" evidence="8">
    <location>
        <begin position="415"/>
        <end position="449"/>
    </location>
</feature>
<feature type="transmembrane region" description="Helical" evidence="9">
    <location>
        <begin position="471"/>
        <end position="498"/>
    </location>
</feature>
<protein>
    <recommendedName>
        <fullName evidence="3">ER membrane protein complex subunit 4</fullName>
    </recommendedName>
</protein>
<evidence type="ECO:0000256" key="6">
    <source>
        <dbReference type="ARBA" id="ARBA00022989"/>
    </source>
</evidence>
<dbReference type="InterPro" id="IPR009445">
    <property type="entry name" value="TMEM85/Emc4"/>
</dbReference>
<feature type="transmembrane region" description="Helical" evidence="9">
    <location>
        <begin position="365"/>
        <end position="384"/>
    </location>
</feature>
<dbReference type="InterPro" id="IPR037185">
    <property type="entry name" value="EmrE-like"/>
</dbReference>
<evidence type="ECO:0000313" key="10">
    <source>
        <dbReference type="EMBL" id="KAL0312164.1"/>
    </source>
</evidence>
<feature type="transmembrane region" description="Helical" evidence="9">
    <location>
        <begin position="174"/>
        <end position="192"/>
    </location>
</feature>
<comment type="subcellular location">
    <subcellularLocation>
        <location evidence="1">Endoplasmic reticulum membrane</location>
        <topology evidence="1">Multi-pass membrane protein</topology>
    </subcellularLocation>
</comment>
<evidence type="ECO:0000256" key="9">
    <source>
        <dbReference type="SAM" id="Phobius"/>
    </source>
</evidence>
<evidence type="ECO:0000256" key="2">
    <source>
        <dbReference type="ARBA" id="ARBA00007715"/>
    </source>
</evidence>
<dbReference type="PANTHER" id="PTHR23051">
    <property type="entry name" value="SOLUTE CARRIER FAMILY 35, MEMBER F5"/>
    <property type="match status" value="1"/>
</dbReference>
<evidence type="ECO:0000256" key="3">
    <source>
        <dbReference type="ARBA" id="ARBA00020820"/>
    </source>
</evidence>
<accession>A0AAW2KYJ9</accession>
<feature type="transmembrane region" description="Helical" evidence="9">
    <location>
        <begin position="38"/>
        <end position="60"/>
    </location>
</feature>
<feature type="transmembrane region" description="Helical" evidence="9">
    <location>
        <begin position="326"/>
        <end position="353"/>
    </location>
</feature>
<feature type="transmembrane region" description="Helical" evidence="9">
    <location>
        <begin position="241"/>
        <end position="261"/>
    </location>
</feature>
<dbReference type="EMBL" id="JACGWJ010000026">
    <property type="protein sequence ID" value="KAL0312164.1"/>
    <property type="molecule type" value="Genomic_DNA"/>
</dbReference>
<keyword evidence="4 9" id="KW-0812">Transmembrane</keyword>
<feature type="transmembrane region" description="Helical" evidence="9">
    <location>
        <begin position="273"/>
        <end position="290"/>
    </location>
</feature>
<dbReference type="SUPFAM" id="SSF103481">
    <property type="entry name" value="Multidrug resistance efflux transporter EmrE"/>
    <property type="match status" value="1"/>
</dbReference>
<dbReference type="GO" id="GO:0005789">
    <property type="term" value="C:endoplasmic reticulum membrane"/>
    <property type="evidence" value="ECO:0007669"/>
    <property type="project" value="UniProtKB-SubCell"/>
</dbReference>
<feature type="transmembrane region" description="Helical" evidence="9">
    <location>
        <begin position="519"/>
        <end position="541"/>
    </location>
</feature>
<sequence>MGWRYKAGLAMIGAFVLIWVTAAEVTQKIFTEYRQPFALTYLWISLMVVYLPIALCRDLIYNLLDRKWIEKIYGKKSISNSLVGLDFPLRVSEKQDDPEVALKSYFMTDMSLGETEVGQPLLFKNQEDEFQILEETHELSSWEVMKCSLYLAPIWFITEYLSNSALAYTSVASTTVLTSTSGLFTLFFGALIGQDSVNAAKITAVLISMAGVAMTTVGKTWAPDEVLSSSETRRHSITGDIFGLLSAVSYGLFTVLLKRSAGSEGDKVDVQKFFGYIGLFTLFGLWWLAWPLNALGIEPALKFPSSASITEVVLLNGFVGSVLSDYLWALSVVWTTPLVATLGMSLTIPLAMLADMFIHGRHYSAIYILGCIQVFAGFIIANLSDRSMRTENKDKKRQKGKAVMGSGRRWAVEFTDNSTSHSSRDILDPPGFTRASQEQDDSAVSKQKKDAEANWKAQKAWEVAQAPFKNLFMMAFMMWMAGSTVHLFSIGITFSALLQPINALRGVGKVFEPYKDNKVDLLAPKLVFIALNLVGLGLGIWKLNTLGLLPTHVSDWVSSLPPPQV</sequence>